<dbReference type="GO" id="GO:0051989">
    <property type="term" value="F:coproporphyrinogen dehydrogenase activity"/>
    <property type="evidence" value="ECO:0007669"/>
    <property type="project" value="UniProtKB-EC"/>
</dbReference>
<evidence type="ECO:0000256" key="3">
    <source>
        <dbReference type="ARBA" id="ARBA00005493"/>
    </source>
</evidence>
<keyword evidence="6 14" id="KW-0963">Cytoplasm</keyword>
<keyword evidence="5 14" id="KW-0004">4Fe-4S</keyword>
<dbReference type="EMBL" id="JAQOMS010000002">
    <property type="protein sequence ID" value="MDC2889783.1"/>
    <property type="molecule type" value="Genomic_DNA"/>
</dbReference>
<evidence type="ECO:0000256" key="11">
    <source>
        <dbReference type="ARBA" id="ARBA00023014"/>
    </source>
</evidence>
<dbReference type="SFLD" id="SFLDS00029">
    <property type="entry name" value="Radical_SAM"/>
    <property type="match status" value="1"/>
</dbReference>
<organism evidence="16 17">
    <name type="scientific">Psychrosphaera algicola</name>
    <dbReference type="NCBI Taxonomy" id="3023714"/>
    <lineage>
        <taxon>Bacteria</taxon>
        <taxon>Pseudomonadati</taxon>
        <taxon>Pseudomonadota</taxon>
        <taxon>Gammaproteobacteria</taxon>
        <taxon>Alteromonadales</taxon>
        <taxon>Pseudoalteromonadaceae</taxon>
        <taxon>Psychrosphaera</taxon>
    </lineage>
</organism>
<dbReference type="Pfam" id="PF06969">
    <property type="entry name" value="HemN_C"/>
    <property type="match status" value="1"/>
</dbReference>
<evidence type="ECO:0000256" key="10">
    <source>
        <dbReference type="ARBA" id="ARBA00023004"/>
    </source>
</evidence>
<comment type="pathway">
    <text evidence="2 14">Porphyrin-containing compound metabolism; protoporphyrin-IX biosynthesis; protoporphyrinogen-IX from coproporphyrinogen-III (AdoMet route): step 1/1.</text>
</comment>
<keyword evidence="12 14" id="KW-0627">Porphyrin biosynthesis</keyword>
<evidence type="ECO:0000256" key="7">
    <source>
        <dbReference type="ARBA" id="ARBA00022691"/>
    </source>
</evidence>
<dbReference type="PANTHER" id="PTHR13932:SF6">
    <property type="entry name" value="OXYGEN-INDEPENDENT COPROPORPHYRINOGEN III OXIDASE"/>
    <property type="match status" value="1"/>
</dbReference>
<evidence type="ECO:0000313" key="16">
    <source>
        <dbReference type="EMBL" id="MDC2889783.1"/>
    </source>
</evidence>
<keyword evidence="17" id="KW-1185">Reference proteome</keyword>
<evidence type="ECO:0000256" key="4">
    <source>
        <dbReference type="ARBA" id="ARBA00011245"/>
    </source>
</evidence>
<evidence type="ECO:0000256" key="13">
    <source>
        <dbReference type="ARBA" id="ARBA00048321"/>
    </source>
</evidence>
<evidence type="ECO:0000259" key="15">
    <source>
        <dbReference type="PROSITE" id="PS51918"/>
    </source>
</evidence>
<evidence type="ECO:0000256" key="1">
    <source>
        <dbReference type="ARBA" id="ARBA00004496"/>
    </source>
</evidence>
<gene>
    <name evidence="16" type="primary">hemN</name>
    <name evidence="16" type="ORF">PN838_14620</name>
</gene>
<dbReference type="EC" id="1.3.98.3" evidence="14"/>
<comment type="cofactor">
    <cofactor evidence="14">
        <name>[4Fe-4S] cluster</name>
        <dbReference type="ChEBI" id="CHEBI:49883"/>
    </cofactor>
    <text evidence="14">Binds 1 [4Fe-4S] cluster. The cluster is coordinated with 3 cysteines and an exchangeable S-adenosyl-L-methionine.</text>
</comment>
<dbReference type="InterPro" id="IPR010723">
    <property type="entry name" value="HemN_C"/>
</dbReference>
<dbReference type="Pfam" id="PF04055">
    <property type="entry name" value="Radical_SAM"/>
    <property type="match status" value="1"/>
</dbReference>
<keyword evidence="8 14" id="KW-0479">Metal-binding</keyword>
<dbReference type="InterPro" id="IPR007197">
    <property type="entry name" value="rSAM"/>
</dbReference>
<evidence type="ECO:0000256" key="12">
    <source>
        <dbReference type="ARBA" id="ARBA00023244"/>
    </source>
</evidence>
<evidence type="ECO:0000256" key="5">
    <source>
        <dbReference type="ARBA" id="ARBA00022485"/>
    </source>
</evidence>
<comment type="caution">
    <text evidence="16">The sequence shown here is derived from an EMBL/GenBank/DDBJ whole genome shotgun (WGS) entry which is preliminary data.</text>
</comment>
<name>A0ABT5FFX5_9GAMM</name>
<keyword evidence="9 14" id="KW-0560">Oxidoreductase</keyword>
<evidence type="ECO:0000313" key="17">
    <source>
        <dbReference type="Proteomes" id="UP001528411"/>
    </source>
</evidence>
<dbReference type="SFLD" id="SFLDF00277">
    <property type="entry name" value="oxygen-independent_coproporphy"/>
    <property type="match status" value="1"/>
</dbReference>
<dbReference type="PANTHER" id="PTHR13932">
    <property type="entry name" value="COPROPORPHYRINIGEN III OXIDASE"/>
    <property type="match status" value="1"/>
</dbReference>
<proteinExistence type="inferred from homology"/>
<dbReference type="RefSeq" id="WP_215964618.1">
    <property type="nucleotide sequence ID" value="NZ_JAQOMS010000002.1"/>
</dbReference>
<dbReference type="SMART" id="SM00729">
    <property type="entry name" value="Elp3"/>
    <property type="match status" value="1"/>
</dbReference>
<dbReference type="PIRSF" id="PIRSF000167">
    <property type="entry name" value="HemN"/>
    <property type="match status" value="1"/>
</dbReference>
<sequence>MMNKYNMNGPRYTSYPTALEFQYDFSNKNFCQAVAQSETDNLSIYIHIPFCHKLCYYCGCNKVVTRHKHKADIYLDYLAKEIESRASLFQDHKVVQIHFGGGTPSFLSKAQFSRIIALLNTQFEFDQKWEMSIEIDPREIELDYLDHLYSLGFTRLSFGVQDTNLQVQEAINRVQDLTFIKSLLRRARDLGFCSINLDVIYGLPHQSPVLFEKTLNDILDCDPDRISLFSYAHMPSRFAAQRKIKDEWLPTPDVKMSLMLRALDVFVEKGYIAIGMDHFAKPNDDLAQAQQSGQLHRNFQGYTTLGSSDLLGLGVSSISSIGNSFSQNYKSLTDYYASIDTYKNAVEKGLWLSRDDQIRGDVIKTLMCNFLVNISDIEKRWQIDFKTYFENELNALDPMIKDHMLQLEENHIRVTQSGKLFVRTICMTFDKYMAAQLNQQRFSRII</sequence>
<evidence type="ECO:0000256" key="14">
    <source>
        <dbReference type="PIRNR" id="PIRNR000167"/>
    </source>
</evidence>
<dbReference type="NCBIfam" id="TIGR00538">
    <property type="entry name" value="hemN"/>
    <property type="match status" value="1"/>
</dbReference>
<dbReference type="InterPro" id="IPR004558">
    <property type="entry name" value="Coprogen_oxidase_HemN"/>
</dbReference>
<dbReference type="Proteomes" id="UP001528411">
    <property type="component" value="Unassembled WGS sequence"/>
</dbReference>
<dbReference type="InterPro" id="IPR034505">
    <property type="entry name" value="Coproporphyrinogen-III_oxidase"/>
</dbReference>
<evidence type="ECO:0000256" key="9">
    <source>
        <dbReference type="ARBA" id="ARBA00023002"/>
    </source>
</evidence>
<protein>
    <recommendedName>
        <fullName evidence="14">Coproporphyrinogen-III oxidase</fullName>
        <ecNumber evidence="14">1.3.98.3</ecNumber>
    </recommendedName>
</protein>
<evidence type="ECO:0000256" key="2">
    <source>
        <dbReference type="ARBA" id="ARBA00004785"/>
    </source>
</evidence>
<comment type="catalytic activity">
    <reaction evidence="13 14">
        <text>coproporphyrinogen III + 2 S-adenosyl-L-methionine = protoporphyrinogen IX + 2 5'-deoxyadenosine + 2 L-methionine + 2 CO2</text>
        <dbReference type="Rhea" id="RHEA:15425"/>
        <dbReference type="ChEBI" id="CHEBI:16526"/>
        <dbReference type="ChEBI" id="CHEBI:17319"/>
        <dbReference type="ChEBI" id="CHEBI:57307"/>
        <dbReference type="ChEBI" id="CHEBI:57309"/>
        <dbReference type="ChEBI" id="CHEBI:57844"/>
        <dbReference type="ChEBI" id="CHEBI:59789"/>
        <dbReference type="EC" id="1.3.98.3"/>
    </reaction>
</comment>
<comment type="similarity">
    <text evidence="3 14">Belongs to the anaerobic coproporphyrinogen-III oxidase family.</text>
</comment>
<accession>A0ABT5FFX5</accession>
<evidence type="ECO:0000256" key="6">
    <source>
        <dbReference type="ARBA" id="ARBA00022490"/>
    </source>
</evidence>
<keyword evidence="11 14" id="KW-0411">Iron-sulfur</keyword>
<keyword evidence="7 14" id="KW-0949">S-adenosyl-L-methionine</keyword>
<keyword evidence="10 14" id="KW-0408">Iron</keyword>
<reference evidence="16 17" key="1">
    <citation type="submission" date="2023-01" db="EMBL/GenBank/DDBJ databases">
        <title>Psychrosphaera sp. nov., isolated from marine algae.</title>
        <authorList>
            <person name="Bayburt H."/>
            <person name="Choi B.J."/>
            <person name="Kim J.M."/>
            <person name="Choi D.G."/>
            <person name="Jeon C.O."/>
        </authorList>
    </citation>
    <scope>NUCLEOTIDE SEQUENCE [LARGE SCALE GENOMIC DNA]</scope>
    <source>
        <strain evidence="16 17">G1-22</strain>
    </source>
</reference>
<evidence type="ECO:0000256" key="8">
    <source>
        <dbReference type="ARBA" id="ARBA00022723"/>
    </source>
</evidence>
<dbReference type="InterPro" id="IPR006638">
    <property type="entry name" value="Elp3/MiaA/NifB-like_rSAM"/>
</dbReference>
<dbReference type="PROSITE" id="PS51918">
    <property type="entry name" value="RADICAL_SAM"/>
    <property type="match status" value="1"/>
</dbReference>
<dbReference type="SFLD" id="SFLDG01065">
    <property type="entry name" value="anaerobic_coproporphyrinogen-I"/>
    <property type="match status" value="1"/>
</dbReference>
<dbReference type="CDD" id="cd01335">
    <property type="entry name" value="Radical_SAM"/>
    <property type="match status" value="1"/>
</dbReference>
<feature type="domain" description="Radical SAM core" evidence="15">
    <location>
        <begin position="36"/>
        <end position="261"/>
    </location>
</feature>
<comment type="subcellular location">
    <subcellularLocation>
        <location evidence="1 14">Cytoplasm</location>
    </subcellularLocation>
</comment>
<comment type="subunit">
    <text evidence="4">Monomer.</text>
</comment>